<evidence type="ECO:0000256" key="1">
    <source>
        <dbReference type="SAM" id="MobiDB-lite"/>
    </source>
</evidence>
<protein>
    <submittedName>
        <fullName evidence="2">Uncharacterized protein</fullName>
    </submittedName>
</protein>
<dbReference type="AlphaFoldDB" id="A0ABD1ZJS1"/>
<evidence type="ECO:0000313" key="3">
    <source>
        <dbReference type="Proteomes" id="UP001605036"/>
    </source>
</evidence>
<feature type="region of interest" description="Disordered" evidence="1">
    <location>
        <begin position="1"/>
        <end position="20"/>
    </location>
</feature>
<gene>
    <name evidence="2" type="ORF">R1flu_018582</name>
</gene>
<reference evidence="2 3" key="1">
    <citation type="submission" date="2024-09" db="EMBL/GenBank/DDBJ databases">
        <title>Chromosome-scale assembly of Riccia fluitans.</title>
        <authorList>
            <person name="Paukszto L."/>
            <person name="Sawicki J."/>
            <person name="Karawczyk K."/>
            <person name="Piernik-Szablinska J."/>
            <person name="Szczecinska M."/>
            <person name="Mazdziarz M."/>
        </authorList>
    </citation>
    <scope>NUCLEOTIDE SEQUENCE [LARGE SCALE GENOMIC DNA]</scope>
    <source>
        <strain evidence="2">Rf_01</strain>
        <tissue evidence="2">Aerial parts of the thallus</tissue>
    </source>
</reference>
<comment type="caution">
    <text evidence="2">The sequence shown here is derived from an EMBL/GenBank/DDBJ whole genome shotgun (WGS) entry which is preliminary data.</text>
</comment>
<accession>A0ABD1ZJS1</accession>
<organism evidence="2 3">
    <name type="scientific">Riccia fluitans</name>
    <dbReference type="NCBI Taxonomy" id="41844"/>
    <lineage>
        <taxon>Eukaryota</taxon>
        <taxon>Viridiplantae</taxon>
        <taxon>Streptophyta</taxon>
        <taxon>Embryophyta</taxon>
        <taxon>Marchantiophyta</taxon>
        <taxon>Marchantiopsida</taxon>
        <taxon>Marchantiidae</taxon>
        <taxon>Marchantiales</taxon>
        <taxon>Ricciaceae</taxon>
        <taxon>Riccia</taxon>
    </lineage>
</organism>
<dbReference type="Proteomes" id="UP001605036">
    <property type="component" value="Unassembled WGS sequence"/>
</dbReference>
<sequence length="71" mass="7670">MADNSSFFGDDDSPSWLTASRETEPSIISDGYGLRRLLVLDGPPSAECATEVAGVQWGVAKSSFQRRLTYG</sequence>
<name>A0ABD1ZJS1_9MARC</name>
<keyword evidence="3" id="KW-1185">Reference proteome</keyword>
<proteinExistence type="predicted"/>
<evidence type="ECO:0000313" key="2">
    <source>
        <dbReference type="EMBL" id="KAL2650454.1"/>
    </source>
</evidence>
<dbReference type="EMBL" id="JBHFFA010000001">
    <property type="protein sequence ID" value="KAL2650454.1"/>
    <property type="molecule type" value="Genomic_DNA"/>
</dbReference>